<feature type="non-terminal residue" evidence="1">
    <location>
        <position position="104"/>
    </location>
</feature>
<dbReference type="EMBL" id="JABEBT010000102">
    <property type="protein sequence ID" value="KAF7632440.1"/>
    <property type="molecule type" value="Genomic_DNA"/>
</dbReference>
<evidence type="ECO:0000313" key="2">
    <source>
        <dbReference type="Proteomes" id="UP000605970"/>
    </source>
</evidence>
<dbReference type="AlphaFoldDB" id="A0A8S9ZGJ0"/>
<evidence type="ECO:0000313" key="1">
    <source>
        <dbReference type="EMBL" id="KAF7632440.1"/>
    </source>
</evidence>
<dbReference type="Proteomes" id="UP000605970">
    <property type="component" value="Unassembled WGS sequence"/>
</dbReference>
<comment type="caution">
    <text evidence="1">The sequence shown here is derived from an EMBL/GenBank/DDBJ whole genome shotgun (WGS) entry which is preliminary data.</text>
</comment>
<sequence>NNLILPQEFNQEYNKKEKERKDFSELLKNHFENFGWPKEEEFVKGKDYLLNKNIQTGIDNWLIEVIEPLNEYFDKLFKLINPNFGQKLNETKQKTIELLNKYSR</sequence>
<accession>A0A8S9ZGJ0</accession>
<name>A0A8S9ZGJ0_9BILA</name>
<gene>
    <name evidence="1" type="ORF">Mgra_00008135</name>
</gene>
<protein>
    <submittedName>
        <fullName evidence="1">Uncharacterized protein</fullName>
    </submittedName>
</protein>
<organism evidence="1 2">
    <name type="scientific">Meloidogyne graminicola</name>
    <dbReference type="NCBI Taxonomy" id="189291"/>
    <lineage>
        <taxon>Eukaryota</taxon>
        <taxon>Metazoa</taxon>
        <taxon>Ecdysozoa</taxon>
        <taxon>Nematoda</taxon>
        <taxon>Chromadorea</taxon>
        <taxon>Rhabditida</taxon>
        <taxon>Tylenchina</taxon>
        <taxon>Tylenchomorpha</taxon>
        <taxon>Tylenchoidea</taxon>
        <taxon>Meloidogynidae</taxon>
        <taxon>Meloidogyninae</taxon>
        <taxon>Meloidogyne</taxon>
    </lineage>
</organism>
<keyword evidence="2" id="KW-1185">Reference proteome</keyword>
<reference evidence="1" key="1">
    <citation type="journal article" date="2020" name="Ecol. Evol.">
        <title>Genome structure and content of the rice root-knot nematode (Meloidogyne graminicola).</title>
        <authorList>
            <person name="Phan N.T."/>
            <person name="Danchin E.G.J."/>
            <person name="Klopp C."/>
            <person name="Perfus-Barbeoch L."/>
            <person name="Kozlowski D.K."/>
            <person name="Koutsovoulos G.D."/>
            <person name="Lopez-Roques C."/>
            <person name="Bouchez O."/>
            <person name="Zahm M."/>
            <person name="Besnard G."/>
            <person name="Bellafiore S."/>
        </authorList>
    </citation>
    <scope>NUCLEOTIDE SEQUENCE</scope>
    <source>
        <strain evidence="1">VN-18</strain>
    </source>
</reference>
<proteinExistence type="predicted"/>